<dbReference type="eggNOG" id="COG2014">
    <property type="taxonomic scope" value="Bacteria"/>
</dbReference>
<dbReference type="EMBL" id="CP003155">
    <property type="protein sequence ID" value="AEV27903.1"/>
    <property type="molecule type" value="Genomic_DNA"/>
</dbReference>
<feature type="domain" description="Putative heavy-metal chelation" evidence="1">
    <location>
        <begin position="108"/>
        <end position="242"/>
    </location>
</feature>
<evidence type="ECO:0000313" key="4">
    <source>
        <dbReference type="Proteomes" id="UP000005632"/>
    </source>
</evidence>
<protein>
    <recommendedName>
        <fullName evidence="5">Heavy-metal chelation domain-containing protein</fullName>
    </recommendedName>
</protein>
<dbReference type="InterPro" id="IPR007161">
    <property type="entry name" value="DUF364"/>
</dbReference>
<keyword evidence="4" id="KW-1185">Reference proteome</keyword>
<evidence type="ECO:0008006" key="5">
    <source>
        <dbReference type="Google" id="ProtNLM"/>
    </source>
</evidence>
<proteinExistence type="predicted"/>
<dbReference type="SUPFAM" id="SSF159713">
    <property type="entry name" value="Dhaf3308-like"/>
    <property type="match status" value="1"/>
</dbReference>
<dbReference type="RefSeq" id="WP_014268752.1">
    <property type="nucleotide sequence ID" value="NC_016633.1"/>
</dbReference>
<dbReference type="InterPro" id="IPR025251">
    <property type="entry name" value="DUF4213"/>
</dbReference>
<evidence type="ECO:0000259" key="1">
    <source>
        <dbReference type="Pfam" id="PF04016"/>
    </source>
</evidence>
<dbReference type="Pfam" id="PF04016">
    <property type="entry name" value="DUF364"/>
    <property type="match status" value="1"/>
</dbReference>
<dbReference type="Pfam" id="PF13938">
    <property type="entry name" value="DUF4213"/>
    <property type="match status" value="1"/>
</dbReference>
<dbReference type="KEGG" id="sgp:SpiGrapes_0039"/>
<dbReference type="Proteomes" id="UP000005632">
    <property type="component" value="Chromosome"/>
</dbReference>
<accession>G8QSZ8</accession>
<dbReference type="OrthoDB" id="5387051at2"/>
<evidence type="ECO:0000259" key="2">
    <source>
        <dbReference type="Pfam" id="PF13938"/>
    </source>
</evidence>
<feature type="domain" description="DUF4213" evidence="2">
    <location>
        <begin position="10"/>
        <end position="91"/>
    </location>
</feature>
<evidence type="ECO:0000313" key="3">
    <source>
        <dbReference type="EMBL" id="AEV27903.1"/>
    </source>
</evidence>
<organism evidence="3 4">
    <name type="scientific">Sphaerochaeta pleomorpha (strain ATCC BAA-1885 / DSM 22778 / Grapes)</name>
    <dbReference type="NCBI Taxonomy" id="158190"/>
    <lineage>
        <taxon>Bacteria</taxon>
        <taxon>Pseudomonadati</taxon>
        <taxon>Spirochaetota</taxon>
        <taxon>Spirochaetia</taxon>
        <taxon>Spirochaetales</taxon>
        <taxon>Sphaerochaetaceae</taxon>
        <taxon>Sphaerochaeta</taxon>
    </lineage>
</organism>
<dbReference type="HOGENOM" id="CLU_076326_1_1_12"/>
<gene>
    <name evidence="3" type="ordered locus">SpiGrapes_0039</name>
</gene>
<name>G8QSZ8_SPHPG</name>
<dbReference type="Gene3D" id="3.40.50.11590">
    <property type="match status" value="1"/>
</dbReference>
<reference evidence="3 4" key="1">
    <citation type="submission" date="2011-11" db="EMBL/GenBank/DDBJ databases">
        <title>Complete sequence of Spirochaeta sp. grapes.</title>
        <authorList>
            <consortium name="US DOE Joint Genome Institute"/>
            <person name="Lucas S."/>
            <person name="Han J."/>
            <person name="Lapidus A."/>
            <person name="Cheng J.-F."/>
            <person name="Goodwin L."/>
            <person name="Pitluck S."/>
            <person name="Peters L."/>
            <person name="Ovchinnikova G."/>
            <person name="Munk A.C."/>
            <person name="Detter J.C."/>
            <person name="Han C."/>
            <person name="Tapia R."/>
            <person name="Land M."/>
            <person name="Hauser L."/>
            <person name="Kyrpides N."/>
            <person name="Ivanova N."/>
            <person name="Pagani I."/>
            <person name="Ritalahtilisa K."/>
            <person name="Loeffler F."/>
            <person name="Woyke T."/>
        </authorList>
    </citation>
    <scope>NUCLEOTIDE SEQUENCE [LARGE SCALE GENOMIC DNA]</scope>
    <source>
        <strain evidence="4">ATCC BAA-1885 / DSM 22778 / Grapes</strain>
    </source>
</reference>
<dbReference type="STRING" id="158190.SpiGrapes_0039"/>
<sequence length="248" mass="27181">MDVNQQIFDFFAPEAKNSVIDEIHLGLGYSAITLTDGRCGLCCTFLEHASSCSVNKNPLDYEQQNALMLLQEILSDNLLDRTMAIALVNALNASFAAVCPDDPKTLEKDLHLAKGSKVAMVGYFEPIVRQLGKNGIEVVAYDIGKKIGSEKEFYCWAKNHAEALILTATSVITNSTESVFEHLEGKEIPTVLMGPSTIMQPKIYKDLPISMLSGTVPVDLPNTLKAIRNGRGTPVLHKYARTIRLLLG</sequence>
<dbReference type="AlphaFoldDB" id="G8QSZ8"/>